<reference evidence="1 2" key="1">
    <citation type="submission" date="2021-03" db="EMBL/GenBank/DDBJ databases">
        <authorList>
            <person name="King G.J."/>
            <person name="Bancroft I."/>
            <person name="Baten A."/>
            <person name="Bloomfield J."/>
            <person name="Borpatragohain P."/>
            <person name="He Z."/>
            <person name="Irish N."/>
            <person name="Irwin J."/>
            <person name="Liu K."/>
            <person name="Mauleon R.P."/>
            <person name="Moore J."/>
            <person name="Morris R."/>
            <person name="Ostergaard L."/>
            <person name="Wang B."/>
            <person name="Wells R."/>
        </authorList>
    </citation>
    <scope>NUCLEOTIDE SEQUENCE [LARGE SCALE GENOMIC DNA]</scope>
    <source>
        <strain evidence="1">R-o-18</strain>
        <tissue evidence="1">Leaf</tissue>
    </source>
</reference>
<organism evidence="1 2">
    <name type="scientific">Brassica rapa subsp. trilocularis</name>
    <dbReference type="NCBI Taxonomy" id="1813537"/>
    <lineage>
        <taxon>Eukaryota</taxon>
        <taxon>Viridiplantae</taxon>
        <taxon>Streptophyta</taxon>
        <taxon>Embryophyta</taxon>
        <taxon>Tracheophyta</taxon>
        <taxon>Spermatophyta</taxon>
        <taxon>Magnoliopsida</taxon>
        <taxon>eudicotyledons</taxon>
        <taxon>Gunneridae</taxon>
        <taxon>Pentapetalae</taxon>
        <taxon>rosids</taxon>
        <taxon>malvids</taxon>
        <taxon>Brassicales</taxon>
        <taxon>Brassicaceae</taxon>
        <taxon>Brassiceae</taxon>
        <taxon>Brassica</taxon>
    </lineage>
</organism>
<feature type="non-terminal residue" evidence="1">
    <location>
        <position position="1"/>
    </location>
</feature>
<name>A0ABQ7MSW2_BRACM</name>
<evidence type="ECO:0000313" key="2">
    <source>
        <dbReference type="Proteomes" id="UP000823674"/>
    </source>
</evidence>
<gene>
    <name evidence="1" type="primary">A04p029550.1_BraROA</name>
    <name evidence="1" type="ORF">IGI04_016413</name>
</gene>
<proteinExistence type="predicted"/>
<accession>A0ABQ7MSW2</accession>
<dbReference type="Proteomes" id="UP000823674">
    <property type="component" value="Chromosome A04"/>
</dbReference>
<evidence type="ECO:0000313" key="1">
    <source>
        <dbReference type="EMBL" id="KAG5401806.1"/>
    </source>
</evidence>
<dbReference type="EMBL" id="JADBGQ010000004">
    <property type="protein sequence ID" value="KAG5401806.1"/>
    <property type="molecule type" value="Genomic_DNA"/>
</dbReference>
<protein>
    <submittedName>
        <fullName evidence="1">Uncharacterized protein</fullName>
    </submittedName>
</protein>
<comment type="caution">
    <text evidence="1">The sequence shown here is derived from an EMBL/GenBank/DDBJ whole genome shotgun (WGS) entry which is preliminary data.</text>
</comment>
<sequence>RKSGVKRRKVRRKEGLVVITFLWLKSICKTREEKKERKPKSSPPRHKGSYYFIYHSSFLPRKPQFHSSSPPPPPPSINSIQFNSIRNFFIQISTASRKENKSCWILVAELRSLSALPFVGRSKGSVAALS</sequence>
<keyword evidence="2" id="KW-1185">Reference proteome</keyword>